<organism evidence="11 12">
    <name type="scientific">Cryoendolithus antarcticus</name>
    <dbReference type="NCBI Taxonomy" id="1507870"/>
    <lineage>
        <taxon>Eukaryota</taxon>
        <taxon>Fungi</taxon>
        <taxon>Dikarya</taxon>
        <taxon>Ascomycota</taxon>
        <taxon>Pezizomycotina</taxon>
        <taxon>Dothideomycetes</taxon>
        <taxon>Dothideomycetidae</taxon>
        <taxon>Cladosporiales</taxon>
        <taxon>Cladosporiaceae</taxon>
        <taxon>Cryoendolithus</taxon>
    </lineage>
</organism>
<keyword evidence="2" id="KW-0479">Metal-binding</keyword>
<evidence type="ECO:0000256" key="4">
    <source>
        <dbReference type="ARBA" id="ARBA00022771"/>
    </source>
</evidence>
<feature type="compositionally biased region" description="Low complexity" evidence="8">
    <location>
        <begin position="614"/>
        <end position="623"/>
    </location>
</feature>
<dbReference type="Proteomes" id="UP000192596">
    <property type="component" value="Unassembled WGS sequence"/>
</dbReference>
<feature type="compositionally biased region" description="Basic residues" evidence="8">
    <location>
        <begin position="461"/>
        <end position="473"/>
    </location>
</feature>
<dbReference type="Gene3D" id="3.30.160.60">
    <property type="entry name" value="Classic Zinc Finger"/>
    <property type="match status" value="1"/>
</dbReference>
<feature type="region of interest" description="Disordered" evidence="8">
    <location>
        <begin position="460"/>
        <end position="490"/>
    </location>
</feature>
<feature type="region of interest" description="Disordered" evidence="8">
    <location>
        <begin position="542"/>
        <end position="704"/>
    </location>
</feature>
<dbReference type="InterPro" id="IPR036236">
    <property type="entry name" value="Znf_C2H2_sf"/>
</dbReference>
<dbReference type="InterPro" id="IPR050888">
    <property type="entry name" value="ZnF_C2H2-type_TF"/>
</dbReference>
<evidence type="ECO:0000259" key="10">
    <source>
        <dbReference type="PROSITE" id="PS50157"/>
    </source>
</evidence>
<evidence type="ECO:0000256" key="2">
    <source>
        <dbReference type="ARBA" id="ARBA00022723"/>
    </source>
</evidence>
<dbReference type="InterPro" id="IPR013087">
    <property type="entry name" value="Znf_C2H2_type"/>
</dbReference>
<evidence type="ECO:0000313" key="11">
    <source>
        <dbReference type="EMBL" id="OQO02494.1"/>
    </source>
</evidence>
<feature type="signal peptide" evidence="9">
    <location>
        <begin position="1"/>
        <end position="18"/>
    </location>
</feature>
<keyword evidence="3" id="KW-0677">Repeat</keyword>
<feature type="domain" description="C2H2-type" evidence="10">
    <location>
        <begin position="389"/>
        <end position="422"/>
    </location>
</feature>
<dbReference type="InParanoid" id="A0A1V8STW7"/>
<dbReference type="OrthoDB" id="6077919at2759"/>
<feature type="chain" id="PRO_5013071197" description="C2H2-type domain-containing protein" evidence="9">
    <location>
        <begin position="19"/>
        <end position="704"/>
    </location>
</feature>
<protein>
    <recommendedName>
        <fullName evidence="10">C2H2-type domain-containing protein</fullName>
    </recommendedName>
</protein>
<evidence type="ECO:0000256" key="7">
    <source>
        <dbReference type="PROSITE-ProRule" id="PRU00042"/>
    </source>
</evidence>
<dbReference type="SMART" id="SM00355">
    <property type="entry name" value="ZnF_C2H2"/>
    <property type="match status" value="2"/>
</dbReference>
<evidence type="ECO:0000256" key="6">
    <source>
        <dbReference type="ARBA" id="ARBA00023242"/>
    </source>
</evidence>
<feature type="compositionally biased region" description="Basic and acidic residues" evidence="8">
    <location>
        <begin position="624"/>
        <end position="633"/>
    </location>
</feature>
<feature type="compositionally biased region" description="Basic residues" evidence="8">
    <location>
        <begin position="323"/>
        <end position="340"/>
    </location>
</feature>
<dbReference type="PROSITE" id="PS00028">
    <property type="entry name" value="ZINC_FINGER_C2H2_1"/>
    <property type="match status" value="1"/>
</dbReference>
<evidence type="ECO:0000313" key="12">
    <source>
        <dbReference type="Proteomes" id="UP000192596"/>
    </source>
</evidence>
<feature type="compositionally biased region" description="Acidic residues" evidence="8">
    <location>
        <begin position="677"/>
        <end position="704"/>
    </location>
</feature>
<feature type="compositionally biased region" description="Polar residues" evidence="8">
    <location>
        <begin position="553"/>
        <end position="566"/>
    </location>
</feature>
<evidence type="ECO:0000256" key="3">
    <source>
        <dbReference type="ARBA" id="ARBA00022737"/>
    </source>
</evidence>
<feature type="compositionally biased region" description="Basic residues" evidence="8">
    <location>
        <begin position="655"/>
        <end position="665"/>
    </location>
</feature>
<comment type="caution">
    <text evidence="11">The sequence shown here is derived from an EMBL/GenBank/DDBJ whole genome shotgun (WGS) entry which is preliminary data.</text>
</comment>
<accession>A0A1V8STW7</accession>
<dbReference type="AlphaFoldDB" id="A0A1V8STW7"/>
<evidence type="ECO:0000256" key="5">
    <source>
        <dbReference type="ARBA" id="ARBA00022833"/>
    </source>
</evidence>
<evidence type="ECO:0000256" key="1">
    <source>
        <dbReference type="ARBA" id="ARBA00004123"/>
    </source>
</evidence>
<comment type="subcellular location">
    <subcellularLocation>
        <location evidence="1">Nucleus</location>
    </subcellularLocation>
</comment>
<feature type="domain" description="C2H2-type" evidence="10">
    <location>
        <begin position="452"/>
        <end position="475"/>
    </location>
</feature>
<keyword evidence="9" id="KW-0732">Signal</keyword>
<reference evidence="12" key="1">
    <citation type="submission" date="2017-03" db="EMBL/GenBank/DDBJ databases">
        <title>Genomes of endolithic fungi from Antarctica.</title>
        <authorList>
            <person name="Coleine C."/>
            <person name="Masonjones S."/>
            <person name="Stajich J.E."/>
        </authorList>
    </citation>
    <scope>NUCLEOTIDE SEQUENCE [LARGE SCALE GENOMIC DNA]</scope>
    <source>
        <strain evidence="12">CCFEE 5527</strain>
    </source>
</reference>
<dbReference type="PANTHER" id="PTHR24406">
    <property type="entry name" value="TRANSCRIPTIONAL REPRESSOR CTCFL-RELATED"/>
    <property type="match status" value="1"/>
</dbReference>
<proteinExistence type="predicted"/>
<feature type="compositionally biased region" description="Polar residues" evidence="8">
    <location>
        <begin position="481"/>
        <end position="490"/>
    </location>
</feature>
<dbReference type="EMBL" id="NAJO01000027">
    <property type="protein sequence ID" value="OQO02494.1"/>
    <property type="molecule type" value="Genomic_DNA"/>
</dbReference>
<name>A0A1V8STW7_9PEZI</name>
<keyword evidence="6" id="KW-0539">Nucleus</keyword>
<feature type="region of interest" description="Disordered" evidence="8">
    <location>
        <begin position="304"/>
        <end position="369"/>
    </location>
</feature>
<dbReference type="PROSITE" id="PS50157">
    <property type="entry name" value="ZINC_FINGER_C2H2_2"/>
    <property type="match status" value="2"/>
</dbReference>
<gene>
    <name evidence="11" type="ORF">B0A48_12021</name>
</gene>
<feature type="compositionally biased region" description="Basic and acidic residues" evidence="8">
    <location>
        <begin position="542"/>
        <end position="552"/>
    </location>
</feature>
<keyword evidence="4 7" id="KW-0863">Zinc-finger</keyword>
<evidence type="ECO:0000256" key="8">
    <source>
        <dbReference type="SAM" id="MobiDB-lite"/>
    </source>
</evidence>
<keyword evidence="12" id="KW-1185">Reference proteome</keyword>
<dbReference type="GO" id="GO:0008270">
    <property type="term" value="F:zinc ion binding"/>
    <property type="evidence" value="ECO:0007669"/>
    <property type="project" value="UniProtKB-KW"/>
</dbReference>
<keyword evidence="5" id="KW-0862">Zinc</keyword>
<dbReference type="GO" id="GO:0005634">
    <property type="term" value="C:nucleus"/>
    <property type="evidence" value="ECO:0007669"/>
    <property type="project" value="UniProtKB-SubCell"/>
</dbReference>
<sequence length="704" mass="76866">MRSHVLRTAVLLTAAVAAIPLGGPLHLRLSNNAVAPEQLERPGLVLADTDAMDWETEGGTPDPPQLQSAEILVEDAATDLDSLAFMEASDSDGSDLDDLRSDDCLPEPLFPATASEAECILPVQIPCAAECFTADETSAPSAGHQYWRHWLFNDPDWLDMCETRARAELVDAEFAETSAQGRADTGAAQAAAAVAGDTVPTAHLDGFNAYVDQDEMQVEDGRVPQHIVPEGRVRWSSAAAQEGVQPSIEHAPVQEQDYQGTVQDIVEDRQSEALHTAPGGVHGHRSDPQYVVADVQVNHGVVNDETEEQQTSQPVESYAQVIPRKRLSSKSSRSKRRISAPRHQLSHAEAEVDSGLAGNTEAGTDGEEAELKRRRQGMIDVQEKQGKFVACDGCPRQFKIESGLIAHKKNGDCKNYHCGKGDCQFYSYDAKTVANHRQTHNKTGVYDVNNPYPCEQCPQRFPRKDHLPRHRATAHPPGPTQVPSLYGSFSSATEETRRNIEIIMSDIARVVPSAVSEMDPAEYAMLVAQIMAEDLKTDLCARNKRPAPRDGHTPNTTPAHSNDAQSGSGGGVPRIGDFPVRPIDNDDDLGYGLPSSSRQQPRQRTETGTGGGSSSQASSSQHRSSQDAERDGESSSSGRHRWMQYASGVPPDSRQRRRTTGRRRPVRWDVHPILPDAPDDETAGSDEDKDAEHENEDEDDLYNN</sequence>
<dbReference type="SUPFAM" id="SSF57667">
    <property type="entry name" value="beta-beta-alpha zinc fingers"/>
    <property type="match status" value="1"/>
</dbReference>
<evidence type="ECO:0000256" key="9">
    <source>
        <dbReference type="SAM" id="SignalP"/>
    </source>
</evidence>